<reference evidence="3 4" key="1">
    <citation type="submission" date="2019-03" db="EMBL/GenBank/DDBJ databases">
        <title>First draft genome of Liparis tanakae, snailfish: a comprehensive survey of snailfish specific genes.</title>
        <authorList>
            <person name="Kim W."/>
            <person name="Song I."/>
            <person name="Jeong J.-H."/>
            <person name="Kim D."/>
            <person name="Kim S."/>
            <person name="Ryu S."/>
            <person name="Song J.Y."/>
            <person name="Lee S.K."/>
        </authorList>
    </citation>
    <scope>NUCLEOTIDE SEQUENCE [LARGE SCALE GENOMIC DNA]</scope>
    <source>
        <tissue evidence="3">Muscle</tissue>
    </source>
</reference>
<feature type="compositionally biased region" description="Polar residues" evidence="2">
    <location>
        <begin position="122"/>
        <end position="146"/>
    </location>
</feature>
<feature type="region of interest" description="Disordered" evidence="2">
    <location>
        <begin position="346"/>
        <end position="365"/>
    </location>
</feature>
<dbReference type="AlphaFoldDB" id="A0A4Z2G761"/>
<protein>
    <submittedName>
        <fullName evidence="3">Uncharacterized protein</fullName>
    </submittedName>
</protein>
<evidence type="ECO:0000256" key="2">
    <source>
        <dbReference type="SAM" id="MobiDB-lite"/>
    </source>
</evidence>
<evidence type="ECO:0000313" key="4">
    <source>
        <dbReference type="Proteomes" id="UP000314294"/>
    </source>
</evidence>
<proteinExistence type="predicted"/>
<evidence type="ECO:0000256" key="1">
    <source>
        <dbReference type="SAM" id="Coils"/>
    </source>
</evidence>
<evidence type="ECO:0000313" key="3">
    <source>
        <dbReference type="EMBL" id="TNN48960.1"/>
    </source>
</evidence>
<keyword evidence="1" id="KW-0175">Coiled coil</keyword>
<dbReference type="Proteomes" id="UP000314294">
    <property type="component" value="Unassembled WGS sequence"/>
</dbReference>
<gene>
    <name evidence="3" type="ORF">EYF80_040850</name>
</gene>
<keyword evidence="4" id="KW-1185">Reference proteome</keyword>
<accession>A0A4Z2G761</accession>
<organism evidence="3 4">
    <name type="scientific">Liparis tanakae</name>
    <name type="common">Tanaka's snailfish</name>
    <dbReference type="NCBI Taxonomy" id="230148"/>
    <lineage>
        <taxon>Eukaryota</taxon>
        <taxon>Metazoa</taxon>
        <taxon>Chordata</taxon>
        <taxon>Craniata</taxon>
        <taxon>Vertebrata</taxon>
        <taxon>Euteleostomi</taxon>
        <taxon>Actinopterygii</taxon>
        <taxon>Neopterygii</taxon>
        <taxon>Teleostei</taxon>
        <taxon>Neoteleostei</taxon>
        <taxon>Acanthomorphata</taxon>
        <taxon>Eupercaria</taxon>
        <taxon>Perciformes</taxon>
        <taxon>Cottioidei</taxon>
        <taxon>Cottales</taxon>
        <taxon>Liparidae</taxon>
        <taxon>Liparis</taxon>
    </lineage>
</organism>
<comment type="caution">
    <text evidence="3">The sequence shown here is derived from an EMBL/GenBank/DDBJ whole genome shotgun (WGS) entry which is preliminary data.</text>
</comment>
<feature type="region of interest" description="Disordered" evidence="2">
    <location>
        <begin position="221"/>
        <end position="252"/>
    </location>
</feature>
<feature type="coiled-coil region" evidence="1">
    <location>
        <begin position="41"/>
        <end position="68"/>
    </location>
</feature>
<name>A0A4Z2G761_9TELE</name>
<sequence length="458" mass="50184">MDVSIAVTLIRGQMGAVVERAVNVAVETVLSEMLKVVGVKFEEVKSQVALMKRELGALQREKVQREKESDNVRAKLRYTELKLKYYRQGVEEELQQRSSASGLVHLHPPAFPQAQRDGGAGVSSTEASASLQTGTSADPECTSSHGTGRHPIRARGQSDVGVASFDAPDFLLPASRSMNTSTESSLDSSAALFCPAERDPAQIQDRQADCKWTVVLPPPHATGLQNHPDLSAQADSSTLPSSAPQVKQEQQEEEVEEVEEVICIKEEPEEVQEVMATLLLDCQMQQQGYLQESEEYKLRRNELRRRSINRRRELEKTLPQPLLANLVRERREKTRLRVARWRAKRKLQDGTNPEHAGPHFTAPPPAPLQALGGAAGLSPSGFPIVGQHQQLRVTCASALQLPPPSGFLSNTSTASPFILPSSSSSSSLLMRGHSMVPHQHTVSLLQQSVSLTDADVVQ</sequence>
<dbReference type="OrthoDB" id="8958382at2759"/>
<feature type="region of interest" description="Disordered" evidence="2">
    <location>
        <begin position="99"/>
        <end position="160"/>
    </location>
</feature>
<dbReference type="EMBL" id="SRLO01000675">
    <property type="protein sequence ID" value="TNN48960.1"/>
    <property type="molecule type" value="Genomic_DNA"/>
</dbReference>
<feature type="compositionally biased region" description="Polar residues" evidence="2">
    <location>
        <begin position="233"/>
        <end position="243"/>
    </location>
</feature>